<dbReference type="EMBL" id="BJHX01000002">
    <property type="protein sequence ID" value="GDY69628.1"/>
    <property type="molecule type" value="Genomic_DNA"/>
</dbReference>
<evidence type="ECO:0000313" key="1">
    <source>
        <dbReference type="EMBL" id="GDY69628.1"/>
    </source>
</evidence>
<protein>
    <submittedName>
        <fullName evidence="1">Uncharacterized protein</fullName>
    </submittedName>
</protein>
<evidence type="ECO:0000313" key="4">
    <source>
        <dbReference type="Proteomes" id="UP000302139"/>
    </source>
</evidence>
<dbReference type="Proteomes" id="UP000302139">
    <property type="component" value="Unassembled WGS sequence"/>
</dbReference>
<gene>
    <name evidence="1" type="ORF">SAV14893_090210</name>
    <name evidence="2" type="ORF">SAV31267_093690</name>
</gene>
<dbReference type="AlphaFoldDB" id="A0A4D4MCH4"/>
<dbReference type="Proteomes" id="UP000299211">
    <property type="component" value="Unassembled WGS sequence"/>
</dbReference>
<proteinExistence type="predicted"/>
<name>A0A4D4MCH4_STRAX</name>
<evidence type="ECO:0000313" key="2">
    <source>
        <dbReference type="EMBL" id="GDY79884.1"/>
    </source>
</evidence>
<evidence type="ECO:0000313" key="3">
    <source>
        <dbReference type="Proteomes" id="UP000299211"/>
    </source>
</evidence>
<accession>A0A4D4MCH4</accession>
<reference evidence="2 3" key="1">
    <citation type="submission" date="2019-04" db="EMBL/GenBank/DDBJ databases">
        <title>Draft genome sequences of Streptomyces avermitilis ATCC 31267.</title>
        <authorList>
            <person name="Komaki H."/>
            <person name="Tamura T."/>
            <person name="Hosoyama A."/>
        </authorList>
    </citation>
    <scope>NUCLEOTIDE SEQUENCE [LARGE SCALE GENOMIC DNA]</scope>
    <source>
        <strain evidence="2 3">ATCC 31267</strain>
    </source>
</reference>
<sequence length="58" mass="6551">MSGWLPPIHPKGMVQKDGKTLKHVLRHGRPDRIWQGTRGPKTALSAWEATALVRRRGI</sequence>
<reference evidence="1 4" key="2">
    <citation type="submission" date="2019-04" db="EMBL/GenBank/DDBJ databases">
        <title>Draft genome sequences of Streptomyces avermitilis NBRC 14893.</title>
        <authorList>
            <person name="Komaki H."/>
            <person name="Tamura T."/>
            <person name="Hosoyama A."/>
        </authorList>
    </citation>
    <scope>NUCLEOTIDE SEQUENCE [LARGE SCALE GENOMIC DNA]</scope>
    <source>
        <strain evidence="1 4">NBRC 14893</strain>
    </source>
</reference>
<organism evidence="1 4">
    <name type="scientific">Streptomyces avermitilis</name>
    <dbReference type="NCBI Taxonomy" id="33903"/>
    <lineage>
        <taxon>Bacteria</taxon>
        <taxon>Bacillati</taxon>
        <taxon>Actinomycetota</taxon>
        <taxon>Actinomycetes</taxon>
        <taxon>Kitasatosporales</taxon>
        <taxon>Streptomycetaceae</taxon>
        <taxon>Streptomyces</taxon>
    </lineage>
</organism>
<dbReference type="EMBL" id="BJHY01000002">
    <property type="protein sequence ID" value="GDY79884.1"/>
    <property type="molecule type" value="Genomic_DNA"/>
</dbReference>
<comment type="caution">
    <text evidence="1">The sequence shown here is derived from an EMBL/GenBank/DDBJ whole genome shotgun (WGS) entry which is preliminary data.</text>
</comment>